<reference evidence="3" key="5">
    <citation type="submission" date="2025-09" db="UniProtKB">
        <authorList>
            <consortium name="Ensembl"/>
        </authorList>
    </citation>
    <scope>IDENTIFICATION</scope>
</reference>
<keyword evidence="1" id="KW-0175">Coiled coil</keyword>
<dbReference type="PANTHER" id="PTHR34533">
    <property type="entry name" value="TRANSMEMBRANE PROTEIN CCDC163"/>
    <property type="match status" value="1"/>
</dbReference>
<reference evidence="4" key="3">
    <citation type="journal article" date="2014" name="Nature">
        <title>Elephant shark genome provides unique insights into gnathostome evolution.</title>
        <authorList>
            <consortium name="International Elephant Shark Genome Sequencing Consortium"/>
            <person name="Venkatesh B."/>
            <person name="Lee A.P."/>
            <person name="Ravi V."/>
            <person name="Maurya A.K."/>
            <person name="Lian M.M."/>
            <person name="Swann J.B."/>
            <person name="Ohta Y."/>
            <person name="Flajnik M.F."/>
            <person name="Sutoh Y."/>
            <person name="Kasahara M."/>
            <person name="Hoon S."/>
            <person name="Gangu V."/>
            <person name="Roy S.W."/>
            <person name="Irimia M."/>
            <person name="Korzh V."/>
            <person name="Kondrychyn I."/>
            <person name="Lim Z.W."/>
            <person name="Tay B.H."/>
            <person name="Tohari S."/>
            <person name="Kong K.W."/>
            <person name="Ho S."/>
            <person name="Lorente-Galdos B."/>
            <person name="Quilez J."/>
            <person name="Marques-Bonet T."/>
            <person name="Raney B.J."/>
            <person name="Ingham P.W."/>
            <person name="Tay A."/>
            <person name="Hillier L.W."/>
            <person name="Minx P."/>
            <person name="Boehm T."/>
            <person name="Wilson R.K."/>
            <person name="Brenner S."/>
            <person name="Warren W.C."/>
        </authorList>
    </citation>
    <scope>NUCLEOTIDE SEQUENCE [LARGE SCALE GENOMIC DNA]</scope>
</reference>
<dbReference type="GeneTree" id="ENSGT00740000116213"/>
<reference evidence="3" key="4">
    <citation type="submission" date="2025-08" db="UniProtKB">
        <authorList>
            <consortium name="Ensembl"/>
        </authorList>
    </citation>
    <scope>IDENTIFICATION</scope>
</reference>
<feature type="coiled-coil region" evidence="1">
    <location>
        <begin position="73"/>
        <end position="107"/>
    </location>
</feature>
<evidence type="ECO:0000313" key="3">
    <source>
        <dbReference type="Ensembl" id="ENSCMIP00000022928.1"/>
    </source>
</evidence>
<evidence type="ECO:0000313" key="4">
    <source>
        <dbReference type="Proteomes" id="UP000314986"/>
    </source>
</evidence>
<organism evidence="3 4">
    <name type="scientific">Callorhinchus milii</name>
    <name type="common">Ghost shark</name>
    <dbReference type="NCBI Taxonomy" id="7868"/>
    <lineage>
        <taxon>Eukaryota</taxon>
        <taxon>Metazoa</taxon>
        <taxon>Chordata</taxon>
        <taxon>Craniata</taxon>
        <taxon>Vertebrata</taxon>
        <taxon>Chondrichthyes</taxon>
        <taxon>Holocephali</taxon>
        <taxon>Chimaeriformes</taxon>
        <taxon>Callorhinchidae</taxon>
        <taxon>Callorhinchus</taxon>
    </lineage>
</organism>
<dbReference type="AlphaFoldDB" id="A0A4W3I7C4"/>
<dbReference type="InParanoid" id="A0A4W3I7C4"/>
<reference evidence="4" key="2">
    <citation type="journal article" date="2007" name="PLoS Biol.">
        <title>Survey sequencing and comparative analysis of the elephant shark (Callorhinchus milii) genome.</title>
        <authorList>
            <person name="Venkatesh B."/>
            <person name="Kirkness E.F."/>
            <person name="Loh Y.H."/>
            <person name="Halpern A.L."/>
            <person name="Lee A.P."/>
            <person name="Johnson J."/>
            <person name="Dandona N."/>
            <person name="Viswanathan L.D."/>
            <person name="Tay A."/>
            <person name="Venter J.C."/>
            <person name="Strausberg R.L."/>
            <person name="Brenner S."/>
        </authorList>
    </citation>
    <scope>NUCLEOTIDE SEQUENCE [LARGE SCALE GENOMIC DNA]</scope>
</reference>
<dbReference type="InterPro" id="IPR039284">
    <property type="entry name" value="CCDC159/163"/>
</dbReference>
<protein>
    <submittedName>
        <fullName evidence="3">Spindle pole body component 110-like</fullName>
    </submittedName>
</protein>
<feature type="region of interest" description="Disordered" evidence="2">
    <location>
        <begin position="262"/>
        <end position="296"/>
    </location>
</feature>
<accession>A0A4W3I7C4</accession>
<dbReference type="OMA" id="MNWDTQL"/>
<feature type="compositionally biased region" description="Basic residues" evidence="2">
    <location>
        <begin position="280"/>
        <end position="289"/>
    </location>
</feature>
<keyword evidence="4" id="KW-1185">Reference proteome</keyword>
<feature type="compositionally biased region" description="Polar residues" evidence="2">
    <location>
        <begin position="265"/>
        <end position="276"/>
    </location>
</feature>
<reference evidence="4" key="1">
    <citation type="journal article" date="2006" name="Science">
        <title>Ancient noncoding elements conserved in the human genome.</title>
        <authorList>
            <person name="Venkatesh B."/>
            <person name="Kirkness E.F."/>
            <person name="Loh Y.H."/>
            <person name="Halpern A.L."/>
            <person name="Lee A.P."/>
            <person name="Johnson J."/>
            <person name="Dandona N."/>
            <person name="Viswanathan L.D."/>
            <person name="Tay A."/>
            <person name="Venter J.C."/>
            <person name="Strausberg R.L."/>
            <person name="Brenner S."/>
        </authorList>
    </citation>
    <scope>NUCLEOTIDE SEQUENCE [LARGE SCALE GENOMIC DNA]</scope>
</reference>
<evidence type="ECO:0000256" key="1">
    <source>
        <dbReference type="SAM" id="Coils"/>
    </source>
</evidence>
<gene>
    <name evidence="3" type="primary">LOC103182781</name>
</gene>
<evidence type="ECO:0000256" key="2">
    <source>
        <dbReference type="SAM" id="MobiDB-lite"/>
    </source>
</evidence>
<dbReference type="Ensembl" id="ENSCMIT00000023323.1">
    <property type="protein sequence ID" value="ENSCMIP00000022928.1"/>
    <property type="gene ID" value="ENSCMIG00000010290.1"/>
</dbReference>
<name>A0A4W3I7C4_CALMI</name>
<dbReference type="Proteomes" id="UP000314986">
    <property type="component" value="Unassembled WGS sequence"/>
</dbReference>
<feature type="coiled-coil region" evidence="1">
    <location>
        <begin position="158"/>
        <end position="210"/>
    </location>
</feature>
<dbReference type="PANTHER" id="PTHR34533:SF3">
    <property type="entry name" value="BICD FAMILY-LIKE CARGO ADAPTER 2"/>
    <property type="match status" value="1"/>
</dbReference>
<sequence>MPPYCVNPIFYFESFSFLDDMLAKIDTRNIHFSDAIPVFVEPLNSYSDTLNPTITREELTDIYRKLQSQGRAIQSLHQNLMRVEAEKEYQQQKIRSLEEEIRRIHSRPDDRSLDFQLERKMEEWRREVSNEIYSLREQVQRQRDGGFSHGSTTITNVMQEVRESKRELYEEFESLRREIDNLKHKQRRQEEDLQNQISETKDLKRSLERDNKTLGELMNKYQSHCLNFNRSIHEREYTEQELTHVKSAVAGLKKQLTDLHLGDHLTSTPSKPGGTNTKEKRYRKKKHKAQSLNEDSDSDFSYTLSLVDISSDDDFTCSQDLDSFKQNKKGKVFYSH</sequence>
<proteinExistence type="predicted"/>